<dbReference type="InParanoid" id="A0A371RIE8"/>
<dbReference type="FunFam" id="3.30.565.10:FF:000010">
    <property type="entry name" value="Sensor histidine kinase RcsC"/>
    <property type="match status" value="1"/>
</dbReference>
<dbReference type="InterPro" id="IPR001789">
    <property type="entry name" value="Sig_transdc_resp-reg_receiver"/>
</dbReference>
<evidence type="ECO:0000256" key="6">
    <source>
        <dbReference type="ARBA" id="ARBA00022777"/>
    </source>
</evidence>
<reference evidence="16 17" key="1">
    <citation type="submission" date="2018-08" db="EMBL/GenBank/DDBJ databases">
        <title>Parvularcula sp. SM1705, isolated from surface water of the South Sea China.</title>
        <authorList>
            <person name="Sun L."/>
        </authorList>
    </citation>
    <scope>NUCLEOTIDE SEQUENCE [LARGE SCALE GENOMIC DNA]</scope>
    <source>
        <strain evidence="16 17">SM1705</strain>
    </source>
</reference>
<dbReference type="Gene3D" id="1.10.287.130">
    <property type="match status" value="1"/>
</dbReference>
<keyword evidence="8" id="KW-0902">Two-component regulatory system</keyword>
<name>A0A371RIE8_9PROT</name>
<keyword evidence="5" id="KW-0547">Nucleotide-binding</keyword>
<dbReference type="AlphaFoldDB" id="A0A371RIE8"/>
<organism evidence="16 17">
    <name type="scientific">Parvularcula marina</name>
    <dbReference type="NCBI Taxonomy" id="2292771"/>
    <lineage>
        <taxon>Bacteria</taxon>
        <taxon>Pseudomonadati</taxon>
        <taxon>Pseudomonadota</taxon>
        <taxon>Alphaproteobacteria</taxon>
        <taxon>Parvularculales</taxon>
        <taxon>Parvularculaceae</taxon>
        <taxon>Parvularcula</taxon>
    </lineage>
</organism>
<dbReference type="SMART" id="SM00448">
    <property type="entry name" value="REC"/>
    <property type="match status" value="1"/>
</dbReference>
<dbReference type="Gene3D" id="3.40.50.2300">
    <property type="match status" value="1"/>
</dbReference>
<dbReference type="SUPFAM" id="SSF52172">
    <property type="entry name" value="CheY-like"/>
    <property type="match status" value="1"/>
</dbReference>
<feature type="domain" description="Histidine kinase" evidence="14">
    <location>
        <begin position="473"/>
        <end position="689"/>
    </location>
</feature>
<dbReference type="InterPro" id="IPR003661">
    <property type="entry name" value="HisK_dim/P_dom"/>
</dbReference>
<dbReference type="Gene3D" id="3.30.450.20">
    <property type="entry name" value="PAS domain"/>
    <property type="match status" value="1"/>
</dbReference>
<dbReference type="GO" id="GO:0000155">
    <property type="term" value="F:phosphorelay sensor kinase activity"/>
    <property type="evidence" value="ECO:0007669"/>
    <property type="project" value="InterPro"/>
</dbReference>
<keyword evidence="7" id="KW-0067">ATP-binding</keyword>
<evidence type="ECO:0000313" key="16">
    <source>
        <dbReference type="EMBL" id="RFB05215.1"/>
    </source>
</evidence>
<evidence type="ECO:0000256" key="9">
    <source>
        <dbReference type="ARBA" id="ARBA00064003"/>
    </source>
</evidence>
<protein>
    <recommendedName>
        <fullName evidence="10">Sensory/regulatory protein RpfC</fullName>
        <ecNumber evidence="2">2.7.13.3</ecNumber>
    </recommendedName>
</protein>
<dbReference type="Proteomes" id="UP000264589">
    <property type="component" value="Unassembled WGS sequence"/>
</dbReference>
<keyword evidence="12" id="KW-0175">Coiled coil</keyword>
<dbReference type="FunFam" id="1.10.287.130:FF:000002">
    <property type="entry name" value="Two-component osmosensing histidine kinase"/>
    <property type="match status" value="1"/>
</dbReference>
<dbReference type="SUPFAM" id="SSF47384">
    <property type="entry name" value="Homodimeric domain of signal transducing histidine kinase"/>
    <property type="match status" value="1"/>
</dbReference>
<evidence type="ECO:0000256" key="7">
    <source>
        <dbReference type="ARBA" id="ARBA00022840"/>
    </source>
</evidence>
<keyword evidence="17" id="KW-1185">Reference proteome</keyword>
<feature type="transmembrane region" description="Helical" evidence="13">
    <location>
        <begin position="363"/>
        <end position="385"/>
    </location>
</feature>
<keyword evidence="6" id="KW-0418">Kinase</keyword>
<dbReference type="EMBL" id="QUQO01000001">
    <property type="protein sequence ID" value="RFB05215.1"/>
    <property type="molecule type" value="Genomic_DNA"/>
</dbReference>
<evidence type="ECO:0000256" key="3">
    <source>
        <dbReference type="ARBA" id="ARBA00022553"/>
    </source>
</evidence>
<dbReference type="Gene3D" id="6.10.340.10">
    <property type="match status" value="1"/>
</dbReference>
<feature type="coiled-coil region" evidence="12">
    <location>
        <begin position="439"/>
        <end position="466"/>
    </location>
</feature>
<evidence type="ECO:0000259" key="15">
    <source>
        <dbReference type="PROSITE" id="PS50110"/>
    </source>
</evidence>
<dbReference type="InterPro" id="IPR036890">
    <property type="entry name" value="HATPase_C_sf"/>
</dbReference>
<dbReference type="InterPro" id="IPR004358">
    <property type="entry name" value="Sig_transdc_His_kin-like_C"/>
</dbReference>
<evidence type="ECO:0000256" key="5">
    <source>
        <dbReference type="ARBA" id="ARBA00022741"/>
    </source>
</evidence>
<evidence type="ECO:0000256" key="11">
    <source>
        <dbReference type="PROSITE-ProRule" id="PRU00169"/>
    </source>
</evidence>
<evidence type="ECO:0000256" key="10">
    <source>
        <dbReference type="ARBA" id="ARBA00068150"/>
    </source>
</evidence>
<dbReference type="SMART" id="SM00387">
    <property type="entry name" value="HATPase_c"/>
    <property type="match status" value="1"/>
</dbReference>
<proteinExistence type="predicted"/>
<gene>
    <name evidence="16" type="ORF">DX908_08070</name>
</gene>
<dbReference type="InterPro" id="IPR036097">
    <property type="entry name" value="HisK_dim/P_sf"/>
</dbReference>
<evidence type="ECO:0000256" key="2">
    <source>
        <dbReference type="ARBA" id="ARBA00012438"/>
    </source>
</evidence>
<dbReference type="CDD" id="cd17546">
    <property type="entry name" value="REC_hyHK_CKI1_RcsC-like"/>
    <property type="match status" value="1"/>
</dbReference>
<dbReference type="PROSITE" id="PS50109">
    <property type="entry name" value="HIS_KIN"/>
    <property type="match status" value="1"/>
</dbReference>
<comment type="subunit">
    <text evidence="9">At low DSF concentrations, interacts with RpfF.</text>
</comment>
<evidence type="ECO:0000256" key="1">
    <source>
        <dbReference type="ARBA" id="ARBA00000085"/>
    </source>
</evidence>
<evidence type="ECO:0000256" key="4">
    <source>
        <dbReference type="ARBA" id="ARBA00022679"/>
    </source>
</evidence>
<dbReference type="GO" id="GO:0005524">
    <property type="term" value="F:ATP binding"/>
    <property type="evidence" value="ECO:0007669"/>
    <property type="project" value="UniProtKB-KW"/>
</dbReference>
<dbReference type="Gene3D" id="3.30.565.10">
    <property type="entry name" value="Histidine kinase-like ATPase, C-terminal domain"/>
    <property type="match status" value="1"/>
</dbReference>
<sequence>MVSASHPRPAKSLRKKIGDHTLMWSLLVIALTTAVSFGWTYMSTRDHLLGELEQSTVERAASHQVLFDRVRTLELQARNLFLSGLPHMEESATVGFFNHIYPEKEDGTRRSRPDLFDGFNTNYGVHVYGVGAFIANGADDTLDDKKRLVAAYHTISRLGPSAGLGIDNLWFFTPDNALIMFAPDREDRLMFYRANAPADFDFQGQRFAKNSLPENNPDRVMTCTPLTPIVYDQTGKTLTSGCQLPVDQNGEYVGAFGVSLSLNGWLKEAVRPVMNTGTPILLDRDLNVMSHPELHREENPAQPADIESQLNFQASPGAFQRERIFYHKESGSFIAHAPIHGPEWTFAIMVPHAAITGTATRSAAITGFIAFLGTAGLVIALHILISRNVLTPLNMLTREATTDEMKCCEDAQALLDRDDEIGQLAGAFADRDARFRALVDTLETRVSERTAELEAAKNNAELANEAKSRFLATMSHEIRTPMNGVIGMADALSRTKLETDQAQILGILKNAGNSLLTILNDILDLSKIEAGAVSLEIMPTEAEEMLETVLHTHKVTAEEKGLELTLNIDDSARESFLVDPTRIRQIVNNLVSNAVKFTAEGSISISAQHENDMLEISVSDTGPGISADALPYIFDSFRQEDNTTTRRFGGTGLGLAIVRQLCEMMGGSVEVASKQGEGSTFTIRVSAELANDSAKSTLPTQSVSDENDQIARTLLQGTDILVAEDNETNCMVLRILMKPYGLNLTFVGNGAEAVSAWRDGDYEAILMDMQMPVMDGLEATKRIRAEEAENGRGPIPIISVTADAMDDQLKEHLAAGVNRGMTKPISAPLLADALISELALKARKSSAA</sequence>
<dbReference type="SUPFAM" id="SSF55874">
    <property type="entry name" value="ATPase domain of HSP90 chaperone/DNA topoisomerase II/histidine kinase"/>
    <property type="match status" value="1"/>
</dbReference>
<feature type="domain" description="Response regulatory" evidence="15">
    <location>
        <begin position="719"/>
        <end position="838"/>
    </location>
</feature>
<keyword evidence="13" id="KW-0472">Membrane</keyword>
<dbReference type="Pfam" id="PF02518">
    <property type="entry name" value="HATPase_c"/>
    <property type="match status" value="1"/>
</dbReference>
<dbReference type="SMART" id="SM00388">
    <property type="entry name" value="HisKA"/>
    <property type="match status" value="1"/>
</dbReference>
<dbReference type="PANTHER" id="PTHR43047">
    <property type="entry name" value="TWO-COMPONENT HISTIDINE PROTEIN KINASE"/>
    <property type="match status" value="1"/>
</dbReference>
<accession>A0A371RIE8</accession>
<evidence type="ECO:0000256" key="13">
    <source>
        <dbReference type="SAM" id="Phobius"/>
    </source>
</evidence>
<comment type="caution">
    <text evidence="16">The sequence shown here is derived from an EMBL/GenBank/DDBJ whole genome shotgun (WGS) entry which is preliminary data.</text>
</comment>
<comment type="catalytic activity">
    <reaction evidence="1">
        <text>ATP + protein L-histidine = ADP + protein N-phospho-L-histidine.</text>
        <dbReference type="EC" id="2.7.13.3"/>
    </reaction>
</comment>
<evidence type="ECO:0000313" key="17">
    <source>
        <dbReference type="Proteomes" id="UP000264589"/>
    </source>
</evidence>
<dbReference type="InterPro" id="IPR003594">
    <property type="entry name" value="HATPase_dom"/>
</dbReference>
<dbReference type="CDD" id="cd16922">
    <property type="entry name" value="HATPase_EvgS-ArcB-TorS-like"/>
    <property type="match status" value="1"/>
</dbReference>
<evidence type="ECO:0000256" key="8">
    <source>
        <dbReference type="ARBA" id="ARBA00023012"/>
    </source>
</evidence>
<dbReference type="CDD" id="cd00082">
    <property type="entry name" value="HisKA"/>
    <property type="match status" value="1"/>
</dbReference>
<dbReference type="InterPro" id="IPR005467">
    <property type="entry name" value="His_kinase_dom"/>
</dbReference>
<keyword evidence="13" id="KW-1133">Transmembrane helix</keyword>
<dbReference type="Pfam" id="PF00512">
    <property type="entry name" value="HisKA"/>
    <property type="match status" value="1"/>
</dbReference>
<evidence type="ECO:0000256" key="12">
    <source>
        <dbReference type="SAM" id="Coils"/>
    </source>
</evidence>
<keyword evidence="4" id="KW-0808">Transferase</keyword>
<keyword evidence="13" id="KW-0812">Transmembrane</keyword>
<feature type="transmembrane region" description="Helical" evidence="13">
    <location>
        <begin position="21"/>
        <end position="42"/>
    </location>
</feature>
<dbReference type="Pfam" id="PF00072">
    <property type="entry name" value="Response_reg"/>
    <property type="match status" value="1"/>
</dbReference>
<dbReference type="PROSITE" id="PS50110">
    <property type="entry name" value="RESPONSE_REGULATORY"/>
    <property type="match status" value="1"/>
</dbReference>
<dbReference type="FunCoup" id="A0A371RIE8">
    <property type="interactions" value="87"/>
</dbReference>
<evidence type="ECO:0000259" key="14">
    <source>
        <dbReference type="PROSITE" id="PS50109"/>
    </source>
</evidence>
<dbReference type="InterPro" id="IPR011006">
    <property type="entry name" value="CheY-like_superfamily"/>
</dbReference>
<feature type="modified residue" description="4-aspartylphosphate" evidence="11">
    <location>
        <position position="768"/>
    </location>
</feature>
<keyword evidence="3 11" id="KW-0597">Phosphoprotein</keyword>
<dbReference type="PRINTS" id="PR00344">
    <property type="entry name" value="BCTRLSENSOR"/>
</dbReference>
<dbReference type="EC" id="2.7.13.3" evidence="2"/>